<dbReference type="SMART" id="SM00060">
    <property type="entry name" value="FN3"/>
    <property type="match status" value="9"/>
</dbReference>
<dbReference type="FunFam" id="1.10.510.10:FF:000341">
    <property type="entry name" value="Tyrosine-protein kinase receptor"/>
    <property type="match status" value="1"/>
</dbReference>
<evidence type="ECO:0000256" key="1">
    <source>
        <dbReference type="ARBA" id="ARBA00004167"/>
    </source>
</evidence>
<dbReference type="PANTHER" id="PTHR24416:SF527">
    <property type="entry name" value="PROTO-ONCOGENE TYROSINE-PROTEIN KINASE ROS"/>
    <property type="match status" value="1"/>
</dbReference>
<feature type="domain" description="Fibronectin type-III" evidence="19">
    <location>
        <begin position="1513"/>
        <end position="1617"/>
    </location>
</feature>
<dbReference type="PROSITE" id="PS50011">
    <property type="entry name" value="PROTEIN_KINASE_DOM"/>
    <property type="match status" value="1"/>
</dbReference>
<comment type="catalytic activity">
    <reaction evidence="14 16">
        <text>L-tyrosyl-[protein] + ATP = O-phospho-L-tyrosyl-[protein] + ADP + H(+)</text>
        <dbReference type="Rhea" id="RHEA:10596"/>
        <dbReference type="Rhea" id="RHEA-COMP:10136"/>
        <dbReference type="Rhea" id="RHEA-COMP:20101"/>
        <dbReference type="ChEBI" id="CHEBI:15378"/>
        <dbReference type="ChEBI" id="CHEBI:30616"/>
        <dbReference type="ChEBI" id="CHEBI:46858"/>
        <dbReference type="ChEBI" id="CHEBI:61978"/>
        <dbReference type="ChEBI" id="CHEBI:456216"/>
        <dbReference type="EC" id="2.7.10.1"/>
    </reaction>
</comment>
<keyword evidence="11" id="KW-0829">Tyrosine-protein kinase</keyword>
<protein>
    <recommendedName>
        <fullName evidence="16">Tyrosine-protein kinase receptor</fullName>
        <ecNumber evidence="16">2.7.10.1</ecNumber>
    </recommendedName>
</protein>
<keyword evidence="10 17" id="KW-0472">Membrane</keyword>
<keyword evidence="6 15" id="KW-0547">Nucleotide-binding</keyword>
<dbReference type="PRINTS" id="PR00109">
    <property type="entry name" value="TYRKINASE"/>
</dbReference>
<dbReference type="InterPro" id="IPR013783">
    <property type="entry name" value="Ig-like_fold"/>
</dbReference>
<dbReference type="GO" id="GO:0007169">
    <property type="term" value="P:cell surface receptor protein tyrosine kinase signaling pathway"/>
    <property type="evidence" value="ECO:0007669"/>
    <property type="project" value="InterPro"/>
</dbReference>
<organism evidence="20 21">
    <name type="scientific">Zophobas morio</name>
    <dbReference type="NCBI Taxonomy" id="2755281"/>
    <lineage>
        <taxon>Eukaryota</taxon>
        <taxon>Metazoa</taxon>
        <taxon>Ecdysozoa</taxon>
        <taxon>Arthropoda</taxon>
        <taxon>Hexapoda</taxon>
        <taxon>Insecta</taxon>
        <taxon>Pterygota</taxon>
        <taxon>Neoptera</taxon>
        <taxon>Endopterygota</taxon>
        <taxon>Coleoptera</taxon>
        <taxon>Polyphaga</taxon>
        <taxon>Cucujiformia</taxon>
        <taxon>Tenebrionidae</taxon>
        <taxon>Zophobas</taxon>
    </lineage>
</organism>
<evidence type="ECO:0000256" key="12">
    <source>
        <dbReference type="ARBA" id="ARBA00023170"/>
    </source>
</evidence>
<dbReference type="PROSITE" id="PS00109">
    <property type="entry name" value="PROTEIN_KINASE_TYR"/>
    <property type="match status" value="1"/>
</dbReference>
<dbReference type="PROSITE" id="PS00239">
    <property type="entry name" value="RECEPTOR_TYR_KIN_II"/>
    <property type="match status" value="1"/>
</dbReference>
<evidence type="ECO:0000313" key="21">
    <source>
        <dbReference type="Proteomes" id="UP001168821"/>
    </source>
</evidence>
<dbReference type="InterPro" id="IPR011009">
    <property type="entry name" value="Kinase-like_dom_sf"/>
</dbReference>
<dbReference type="Gene3D" id="2.120.10.30">
    <property type="entry name" value="TolB, C-terminal domain"/>
    <property type="match status" value="3"/>
</dbReference>
<dbReference type="InterPro" id="IPR002011">
    <property type="entry name" value="Tyr_kinase_rcpt_2_CS"/>
</dbReference>
<dbReference type="GO" id="GO:0032006">
    <property type="term" value="P:regulation of TOR signaling"/>
    <property type="evidence" value="ECO:0007669"/>
    <property type="project" value="TreeGrafter"/>
</dbReference>
<dbReference type="InterPro" id="IPR036116">
    <property type="entry name" value="FN3_sf"/>
</dbReference>
<keyword evidence="13" id="KW-0325">Glycoprotein</keyword>
<dbReference type="InterPro" id="IPR020635">
    <property type="entry name" value="Tyr_kinase_cat_dom"/>
</dbReference>
<evidence type="ECO:0000256" key="15">
    <source>
        <dbReference type="PROSITE-ProRule" id="PRU10141"/>
    </source>
</evidence>
<dbReference type="Pfam" id="PF00041">
    <property type="entry name" value="fn3"/>
    <property type="match status" value="5"/>
</dbReference>
<evidence type="ECO:0000256" key="13">
    <source>
        <dbReference type="ARBA" id="ARBA00023180"/>
    </source>
</evidence>
<dbReference type="InterPro" id="IPR001245">
    <property type="entry name" value="Ser-Thr/Tyr_kinase_cat_dom"/>
</dbReference>
<feature type="transmembrane region" description="Helical" evidence="17">
    <location>
        <begin position="1842"/>
        <end position="1863"/>
    </location>
</feature>
<dbReference type="InterPro" id="IPR017441">
    <property type="entry name" value="Protein_kinase_ATP_BS"/>
</dbReference>
<name>A0AA38MQL5_9CUCU</name>
<feature type="domain" description="Fibronectin type-III" evidence="19">
    <location>
        <begin position="550"/>
        <end position="649"/>
    </location>
</feature>
<keyword evidence="5" id="KW-0677">Repeat</keyword>
<evidence type="ECO:0000256" key="3">
    <source>
        <dbReference type="ARBA" id="ARBA00022679"/>
    </source>
</evidence>
<feature type="domain" description="Fibronectin type-III" evidence="19">
    <location>
        <begin position="1407"/>
        <end position="1509"/>
    </location>
</feature>
<reference evidence="20" key="1">
    <citation type="journal article" date="2023" name="G3 (Bethesda)">
        <title>Whole genome assemblies of Zophobas morio and Tenebrio molitor.</title>
        <authorList>
            <person name="Kaur S."/>
            <person name="Stinson S.A."/>
            <person name="diCenzo G.C."/>
        </authorList>
    </citation>
    <scope>NUCLEOTIDE SEQUENCE</scope>
    <source>
        <strain evidence="20">QUZm001</strain>
    </source>
</reference>
<dbReference type="EC" id="2.7.10.1" evidence="16"/>
<evidence type="ECO:0000256" key="5">
    <source>
        <dbReference type="ARBA" id="ARBA00022737"/>
    </source>
</evidence>
<keyword evidence="2 16" id="KW-0597">Phosphoprotein</keyword>
<evidence type="ECO:0000313" key="20">
    <source>
        <dbReference type="EMBL" id="KAJ3664911.1"/>
    </source>
</evidence>
<evidence type="ECO:0000256" key="17">
    <source>
        <dbReference type="SAM" id="Phobius"/>
    </source>
</evidence>
<evidence type="ECO:0000256" key="8">
    <source>
        <dbReference type="ARBA" id="ARBA00022840"/>
    </source>
</evidence>
<dbReference type="FunFam" id="2.60.40.10:FF:002572">
    <property type="entry name" value="Tyrosine-protein kinase receptor"/>
    <property type="match status" value="1"/>
</dbReference>
<dbReference type="Gene3D" id="2.60.40.10">
    <property type="entry name" value="Immunoglobulins"/>
    <property type="match status" value="8"/>
</dbReference>
<comment type="similarity">
    <text evidence="16">Belongs to the protein kinase superfamily. Tyr protein kinase family. Insulin receptor subfamily.</text>
</comment>
<evidence type="ECO:0000256" key="2">
    <source>
        <dbReference type="ARBA" id="ARBA00022553"/>
    </source>
</evidence>
<dbReference type="SUPFAM" id="SSF63825">
    <property type="entry name" value="YWTD domain"/>
    <property type="match status" value="3"/>
</dbReference>
<dbReference type="InterPro" id="IPR003961">
    <property type="entry name" value="FN3_dom"/>
</dbReference>
<evidence type="ECO:0000256" key="4">
    <source>
        <dbReference type="ARBA" id="ARBA00022692"/>
    </source>
</evidence>
<evidence type="ECO:0000259" key="19">
    <source>
        <dbReference type="PROSITE" id="PS50853"/>
    </source>
</evidence>
<dbReference type="InterPro" id="IPR050122">
    <property type="entry name" value="RTK"/>
</dbReference>
<dbReference type="CDD" id="cd00063">
    <property type="entry name" value="FN3"/>
    <property type="match status" value="8"/>
</dbReference>
<dbReference type="SMART" id="SM00219">
    <property type="entry name" value="TyrKc"/>
    <property type="match status" value="1"/>
</dbReference>
<proteinExistence type="inferred from homology"/>
<evidence type="ECO:0000256" key="11">
    <source>
        <dbReference type="ARBA" id="ARBA00023137"/>
    </source>
</evidence>
<dbReference type="Proteomes" id="UP001168821">
    <property type="component" value="Unassembled WGS sequence"/>
</dbReference>
<evidence type="ECO:0000256" key="16">
    <source>
        <dbReference type="RuleBase" id="RU000312"/>
    </source>
</evidence>
<dbReference type="InterPro" id="IPR008266">
    <property type="entry name" value="Tyr_kinase_AS"/>
</dbReference>
<feature type="binding site" evidence="15">
    <location>
        <position position="1958"/>
    </location>
    <ligand>
        <name>ATP</name>
        <dbReference type="ChEBI" id="CHEBI:30616"/>
    </ligand>
</feature>
<dbReference type="Gene3D" id="3.30.200.20">
    <property type="entry name" value="Phosphorylase Kinase, domain 1"/>
    <property type="match status" value="1"/>
</dbReference>
<dbReference type="CDD" id="cd05044">
    <property type="entry name" value="PTKc_c-ros"/>
    <property type="match status" value="1"/>
</dbReference>
<sequence>MFFFQCNKGCKLWHTALNSSCQKVCNGSMDRLTPKELYCVMGCNDAMTKYFSQLKSKLLTPPAPALVADSLNATSLKLEWNFSEARREGLVQHVQWRYEELTATWHYCRNATWSHDGTVVLVENLQPYTKYRFRIVLILGHHQENSIVSNPSVVISTLASGIPVSPPSSVRVAPIDSTRISVSWEPGPFPHGPLLSYVLQITDNQPDAVVPPEVKDIPAESNFYMFRNLQPSRNYTISIKMRNGVGSGPSAKVTVSTPSEPLAKDTQQPVLIFGTEHGVIKQGTNIIDEPEILYSTLMTIKGIGIHISKKLLFISDSGGHIMKMPLSRNQHNNITYILTPVQINFTPLELSVDWLNDQLYILGEVKIQQQRIWQIARCDLGGRGLTIAVAGLRTEPYNVEVDPYNGYLFWAIRDHGAGIYRLDISDVSNGIKHDVRPVLIYQDRNLGAFTVDHTNFRLFVANERQKTINSVSLDGKEVINVRPNVITSKLKNVVSLATANKKFYWTDGDDIFFEEYHNSDYFHNSYPDLSARSYKKVIINLTSSQPIPSPVNPPTNVQAIFGSSVAKVTWQPPHLLGIQGKGAWQNWSYEVAIKEVDSEKFVLHKTVNTTSYKISELKENTEYVIKVAAFTKSGKGPWSSEFRGVTLSRVENPVIYWSAAKGLLKSDATGENVETLIHKSHMKNFYFVDMTWYKEQVYLVTNDSHVWWYNTETHNQGQLIDVDSVGSIAIDWIGMKLYWSNPKRQMIIRGNLNGTQQEPLPILTLAKELNIDSVKAYLYWSTGFAVRCAHLNGANPIEYHPVQLFSGRQVMGLTLDINNKYVYWIVRGSEGSNLFRAPMAGYYNTITVEKISSLQKPNTQAPLCYFHKRLLWLQDDKNAAISDLQGKNIATISGKSMSDLTLVYVVDSSLHVMPESQTEPIIVIPEMVDRSSVRVVGPSNSFNVTWDPVNNVNYGEVFYEVSIDSLSRNDSTIITNKPTIKFWQTVAPFTKLHVSIRAFTYWGTSPQIRANVYSPASTPSVPRNLRAYVTHSHNVSNDNNVTITVRWDPPLYPNGVINGYKVHCWYLQDSDRIDLCDDVVKDAKDLQIELKSLNQGPIYHFNVQAYNEVRDGDLSSTISVNSSKESPLPRLLIASSDSIFIQDIDSNTNRSLLQGITTPTEIGYSIKESKLFWIDQWNSLMVFDMDTFNKSQIVDLKKSATSLTVDWLERSLYYVQSENEDSCVFKLDLNYRGVGKTKKVFCVAGKISKVEVSPYTRKLYWVEKSKLMVCNTDGTNRREFFKKGRSKRSCNCPVGAIEDTYTLDHSTESKPMLIFVDSSSQNIVSADRDGCLCDVVANNSVGVTLPLERIKSDFGTLYWTSQGSLYALKKNETNAVAKKANVHDVVIFGPHVQPFPPKECLKPKQNREFRVKLKRRTSNSLTLRMPEVRHACEHTSMPTVEYRIYYKQHDDSTSCDLGCNVSVTFEKEYTLQNLKPFTNYQVALAVSNYYMDDEQVVVGPSVAFQTAVGAPSQPQNVTATVLNPTTAKVTWWPPQQFNGALVHYEIYWQTERILSGVRQKEQPNVEQQFSPNSTQILTTILNRLSPNETYMIWVRAYSETNETSSDSEKVQINTYPEPSDLVLMNKSAYVLRLTWEVHPHVENYSVQFSPLTSNEWENVILETSTDGVLIVKENLKPKTQYKFRLSLYFENYPEEYIWPPDSRFTYETLGDKPSPPGTPKIQNVKPNIYKVWWEASKDNGAPVELYKLEGLELPIYRTKRSTNRTAYFHTAPSIEEEEHEWQPFYNGTETSWIIDGLSDKHKYEFRALALNAYGWSYPSEVSTAFDLNEAARMAEKQSPMTLIVVAICLPVSVFLAILLCIVCRKWGKPKKVQVVSIPRGPDVELATLRELPRRGIHNTNVLYVSTQPSSDELTLLPHIRRDQITLTKFLGSGAFGEVFEGKARGISNTSGETKVAVKTLRKGATDQEKTEFLQEAQLMSNFKHEHILQLLGVCLDNDPHFIIMELMQGGDLLTYLRSSRNINNETPTLTLIELLKMCVDVAKGCRYLEEMHFVHRDLACRNCLVSSTDSDRIVKIGDFGLARDIYKNDYYRKEGEGLLPVRWMAPESLVDGVFTSQSDVWAFGVLLWEIMTLGQQPYPARNNLEVLHYVRRGGRLGKPIDCPETLHNLMLKCWEFEAEKRPTFKYCLDVLENLHFQKLRSPSTGAHEGQYISTVQEYFEGISNEAYFRDENYNTGDIEDDSSKEKTPFLASEPPTTIPKYLELLYEPEAPLNDGYEIPNQMLAESTKSSSSIVSIPSEVTKVQCNGKVPEIRDKTLKKVKMNGAVHKNCAGQ</sequence>
<keyword evidence="3" id="KW-0808">Transferase</keyword>
<gene>
    <name evidence="20" type="ORF">Zmor_000445</name>
</gene>
<keyword evidence="8 15" id="KW-0067">ATP-binding</keyword>
<keyword evidence="21" id="KW-1185">Reference proteome</keyword>
<keyword evidence="9 17" id="KW-1133">Transmembrane helix</keyword>
<evidence type="ECO:0000256" key="14">
    <source>
        <dbReference type="ARBA" id="ARBA00051243"/>
    </source>
</evidence>
<evidence type="ECO:0000256" key="9">
    <source>
        <dbReference type="ARBA" id="ARBA00022989"/>
    </source>
</evidence>
<dbReference type="GO" id="GO:0004714">
    <property type="term" value="F:transmembrane receptor protein tyrosine kinase activity"/>
    <property type="evidence" value="ECO:0007669"/>
    <property type="project" value="UniProtKB-EC"/>
</dbReference>
<dbReference type="SUPFAM" id="SSF56112">
    <property type="entry name" value="Protein kinase-like (PK-like)"/>
    <property type="match status" value="1"/>
</dbReference>
<dbReference type="Gene3D" id="1.10.510.10">
    <property type="entry name" value="Transferase(Phosphotransferase) domain 1"/>
    <property type="match status" value="1"/>
</dbReference>
<keyword evidence="12 16" id="KW-0675">Receptor</keyword>
<dbReference type="GO" id="GO:0005524">
    <property type="term" value="F:ATP binding"/>
    <property type="evidence" value="ECO:0007669"/>
    <property type="project" value="UniProtKB-UniRule"/>
</dbReference>
<dbReference type="SUPFAM" id="SSF49265">
    <property type="entry name" value="Fibronectin type III"/>
    <property type="match status" value="5"/>
</dbReference>
<dbReference type="GO" id="GO:0043235">
    <property type="term" value="C:receptor complex"/>
    <property type="evidence" value="ECO:0007669"/>
    <property type="project" value="TreeGrafter"/>
</dbReference>
<feature type="domain" description="Protein kinase" evidence="18">
    <location>
        <begin position="1924"/>
        <end position="2196"/>
    </location>
</feature>
<dbReference type="InterPro" id="IPR000719">
    <property type="entry name" value="Prot_kinase_dom"/>
</dbReference>
<feature type="domain" description="Fibronectin type-III" evidence="19">
    <location>
        <begin position="1715"/>
        <end position="1830"/>
    </location>
</feature>
<dbReference type="PROSITE" id="PS00107">
    <property type="entry name" value="PROTEIN_KINASE_ATP"/>
    <property type="match status" value="1"/>
</dbReference>
<dbReference type="InterPro" id="IPR000033">
    <property type="entry name" value="LDLR_classB_rpt"/>
</dbReference>
<dbReference type="EMBL" id="JALNTZ010000001">
    <property type="protein sequence ID" value="KAJ3664911.1"/>
    <property type="molecule type" value="Genomic_DNA"/>
</dbReference>
<accession>A0AA38MQL5</accession>
<evidence type="ECO:0000256" key="6">
    <source>
        <dbReference type="ARBA" id="ARBA00022741"/>
    </source>
</evidence>
<dbReference type="Pfam" id="PF07714">
    <property type="entry name" value="PK_Tyr_Ser-Thr"/>
    <property type="match status" value="1"/>
</dbReference>
<keyword evidence="4 16" id="KW-0812">Transmembrane</keyword>
<keyword evidence="7" id="KW-0418">Kinase</keyword>
<evidence type="ECO:0000256" key="7">
    <source>
        <dbReference type="ARBA" id="ARBA00022777"/>
    </source>
</evidence>
<dbReference type="FunFam" id="2.60.40.10:FF:002685">
    <property type="entry name" value="Tyrosine-protein kinase receptor"/>
    <property type="match status" value="1"/>
</dbReference>
<feature type="domain" description="Fibronectin type-III" evidence="19">
    <location>
        <begin position="61"/>
        <end position="160"/>
    </location>
</feature>
<comment type="subcellular location">
    <subcellularLocation>
        <location evidence="1">Membrane</location>
        <topology evidence="1">Single-pass membrane protein</topology>
    </subcellularLocation>
</comment>
<comment type="caution">
    <text evidence="20">The sequence shown here is derived from an EMBL/GenBank/DDBJ whole genome shotgun (WGS) entry which is preliminary data.</text>
</comment>
<evidence type="ECO:0000259" key="18">
    <source>
        <dbReference type="PROSITE" id="PS50011"/>
    </source>
</evidence>
<dbReference type="SMART" id="SM00135">
    <property type="entry name" value="LY"/>
    <property type="match status" value="6"/>
</dbReference>
<dbReference type="GO" id="GO:0005886">
    <property type="term" value="C:plasma membrane"/>
    <property type="evidence" value="ECO:0007669"/>
    <property type="project" value="TreeGrafter"/>
</dbReference>
<dbReference type="PROSITE" id="PS50853">
    <property type="entry name" value="FN3"/>
    <property type="match status" value="7"/>
</dbReference>
<dbReference type="PANTHER" id="PTHR24416">
    <property type="entry name" value="TYROSINE-PROTEIN KINASE RECEPTOR"/>
    <property type="match status" value="1"/>
</dbReference>
<feature type="domain" description="Fibronectin type-III" evidence="19">
    <location>
        <begin position="166"/>
        <end position="260"/>
    </location>
</feature>
<dbReference type="InterPro" id="IPR011042">
    <property type="entry name" value="6-blade_b-propeller_TolB-like"/>
</dbReference>
<evidence type="ECO:0000256" key="10">
    <source>
        <dbReference type="ARBA" id="ARBA00023136"/>
    </source>
</evidence>
<feature type="domain" description="Fibronectin type-III" evidence="19">
    <location>
        <begin position="1021"/>
        <end position="1126"/>
    </location>
</feature>